<dbReference type="InterPro" id="IPR050267">
    <property type="entry name" value="Anti-sigma-factor_SerPK"/>
</dbReference>
<dbReference type="CDD" id="cd16936">
    <property type="entry name" value="HATPase_RsbW-like"/>
    <property type="match status" value="1"/>
</dbReference>
<feature type="domain" description="Histidine kinase/HSP90-like ATPase" evidence="2">
    <location>
        <begin position="19"/>
        <end position="136"/>
    </location>
</feature>
<dbReference type="PANTHER" id="PTHR35526:SF3">
    <property type="entry name" value="ANTI-SIGMA-F FACTOR RSBW"/>
    <property type="match status" value="1"/>
</dbReference>
<dbReference type="EMBL" id="NSIT01000077">
    <property type="protein sequence ID" value="PJE79320.1"/>
    <property type="molecule type" value="Genomic_DNA"/>
</dbReference>
<organism evidence="3">
    <name type="scientific">invertebrate metagenome</name>
    <dbReference type="NCBI Taxonomy" id="1711999"/>
    <lineage>
        <taxon>unclassified sequences</taxon>
        <taxon>metagenomes</taxon>
        <taxon>organismal metagenomes</taxon>
    </lineage>
</organism>
<dbReference type="InterPro" id="IPR003594">
    <property type="entry name" value="HATPase_dom"/>
</dbReference>
<proteinExistence type="predicted"/>
<comment type="caution">
    <text evidence="3">The sequence shown here is derived from an EMBL/GenBank/DDBJ whole genome shotgun (WGS) entry which is preliminary data.</text>
</comment>
<dbReference type="SUPFAM" id="SSF55874">
    <property type="entry name" value="ATPase domain of HSP90 chaperone/DNA topoisomerase II/histidine kinase"/>
    <property type="match status" value="1"/>
</dbReference>
<dbReference type="Gene3D" id="3.30.565.10">
    <property type="entry name" value="Histidine kinase-like ATPase, C-terminal domain"/>
    <property type="match status" value="1"/>
</dbReference>
<accession>A0A2H9T7V9</accession>
<dbReference type="AlphaFoldDB" id="A0A2H9T7V9"/>
<dbReference type="EC" id="2.7.11.1" evidence="3"/>
<keyword evidence="1" id="KW-0723">Serine/threonine-protein kinase</keyword>
<keyword evidence="3" id="KW-0808">Transferase</keyword>
<sequence length="147" mass="16408">MANERSEKAVIALHMKSEHHHTALLSAAIVGICHQYEMSAKKIWQVELSVTECITNIIKHAYKSQAGNSINVTVAALKNGLEITLYDSGIPLPENILKIPVALQNKDLADLNIRGRGLYLVRTLMDSFKYTTTREGINQQVLFKTFS</sequence>
<protein>
    <submittedName>
        <fullName evidence="3">Serine-protein kinase RsbW</fullName>
        <ecNumber evidence="3">2.7.11.1</ecNumber>
    </submittedName>
</protein>
<evidence type="ECO:0000313" key="3">
    <source>
        <dbReference type="EMBL" id="PJE79320.1"/>
    </source>
</evidence>
<dbReference type="PANTHER" id="PTHR35526">
    <property type="entry name" value="ANTI-SIGMA-F FACTOR RSBW-RELATED"/>
    <property type="match status" value="1"/>
</dbReference>
<evidence type="ECO:0000259" key="2">
    <source>
        <dbReference type="Pfam" id="PF13581"/>
    </source>
</evidence>
<keyword evidence="3" id="KW-0418">Kinase</keyword>
<gene>
    <name evidence="3" type="primary">rsbW</name>
    <name evidence="3" type="ORF">CI610_01705</name>
</gene>
<dbReference type="GO" id="GO:0004674">
    <property type="term" value="F:protein serine/threonine kinase activity"/>
    <property type="evidence" value="ECO:0007669"/>
    <property type="project" value="UniProtKB-KW"/>
</dbReference>
<reference evidence="3" key="1">
    <citation type="journal article" date="2017" name="Appl. Environ. Microbiol.">
        <title>Molecular characterization of an Endozoicomonas-like organism causing infection in king scallop Pecten maximus L.</title>
        <authorList>
            <person name="Cano I."/>
            <person name="van Aerle R."/>
            <person name="Ross S."/>
            <person name="Verner-Jeffreys D.W."/>
            <person name="Paley R.K."/>
            <person name="Rimmer G."/>
            <person name="Ryder D."/>
            <person name="Hooper P."/>
            <person name="Stone D."/>
            <person name="Feist S.W."/>
        </authorList>
    </citation>
    <scope>NUCLEOTIDE SEQUENCE</scope>
</reference>
<evidence type="ECO:0000256" key="1">
    <source>
        <dbReference type="ARBA" id="ARBA00022527"/>
    </source>
</evidence>
<dbReference type="InterPro" id="IPR036890">
    <property type="entry name" value="HATPase_C_sf"/>
</dbReference>
<dbReference type="Pfam" id="PF13581">
    <property type="entry name" value="HATPase_c_2"/>
    <property type="match status" value="1"/>
</dbReference>
<name>A0A2H9T7V9_9ZZZZ</name>